<dbReference type="RefSeq" id="WP_284033621.1">
    <property type="nucleotide sequence ID" value="NZ_CP126155.1"/>
</dbReference>
<gene>
    <name evidence="3" type="ORF">ACFQL9_02870</name>
</gene>
<feature type="domain" description="UspA" evidence="2">
    <location>
        <begin position="1"/>
        <end position="140"/>
    </location>
</feature>
<dbReference type="PANTHER" id="PTHR46268">
    <property type="entry name" value="STRESS RESPONSE PROTEIN NHAX"/>
    <property type="match status" value="1"/>
</dbReference>
<dbReference type="SUPFAM" id="SSF52402">
    <property type="entry name" value="Adenine nucleotide alpha hydrolases-like"/>
    <property type="match status" value="1"/>
</dbReference>
<dbReference type="Gene3D" id="3.40.50.620">
    <property type="entry name" value="HUPs"/>
    <property type="match status" value="1"/>
</dbReference>
<dbReference type="Pfam" id="PF00582">
    <property type="entry name" value="Usp"/>
    <property type="match status" value="1"/>
</dbReference>
<dbReference type="InterPro" id="IPR006016">
    <property type="entry name" value="UspA"/>
</dbReference>
<protein>
    <submittedName>
        <fullName evidence="3">Universal stress protein</fullName>
    </submittedName>
</protein>
<dbReference type="PANTHER" id="PTHR46268:SF6">
    <property type="entry name" value="UNIVERSAL STRESS PROTEIN UP12"/>
    <property type="match status" value="1"/>
</dbReference>
<evidence type="ECO:0000313" key="4">
    <source>
        <dbReference type="Proteomes" id="UP001596461"/>
    </source>
</evidence>
<accession>A0ABD5W9G4</accession>
<dbReference type="PRINTS" id="PR01438">
    <property type="entry name" value="UNVRSLSTRESS"/>
</dbReference>
<sequence length="147" mass="15611">MYDDLLVPTDGSDRTDAAVDHAVALARAFDATIHVLSVVDTRNRFESPSAGVAAEAWVDAERERAEEAVERVAAAVPDDVDVERVVRDGTPTSEIAAYVEAEPVDAIVMATHGRSGLDRYLMGSVTEKIVRSSSVPVLTVSGDEGAD</sequence>
<comment type="caution">
    <text evidence="3">The sequence shown here is derived from an EMBL/GenBank/DDBJ whole genome shotgun (WGS) entry which is preliminary data.</text>
</comment>
<evidence type="ECO:0000256" key="1">
    <source>
        <dbReference type="ARBA" id="ARBA00008791"/>
    </source>
</evidence>
<evidence type="ECO:0000313" key="3">
    <source>
        <dbReference type="EMBL" id="MFC7068569.1"/>
    </source>
</evidence>
<name>A0ABD5W9G4_9EURY</name>
<comment type="similarity">
    <text evidence="1">Belongs to the universal stress protein A family.</text>
</comment>
<dbReference type="GeneID" id="81126913"/>
<dbReference type="InterPro" id="IPR006015">
    <property type="entry name" value="Universal_stress_UspA"/>
</dbReference>
<dbReference type="InterPro" id="IPR014729">
    <property type="entry name" value="Rossmann-like_a/b/a_fold"/>
</dbReference>
<reference evidence="3 4" key="1">
    <citation type="journal article" date="2019" name="Int. J. Syst. Evol. Microbiol.">
        <title>The Global Catalogue of Microorganisms (GCM) 10K type strain sequencing project: providing services to taxonomists for standard genome sequencing and annotation.</title>
        <authorList>
            <consortium name="The Broad Institute Genomics Platform"/>
            <consortium name="The Broad Institute Genome Sequencing Center for Infectious Disease"/>
            <person name="Wu L."/>
            <person name="Ma J."/>
        </authorList>
    </citation>
    <scope>NUCLEOTIDE SEQUENCE [LARGE SCALE GENOMIC DNA]</scope>
    <source>
        <strain evidence="3 4">DT31</strain>
    </source>
</reference>
<dbReference type="CDD" id="cd00293">
    <property type="entry name" value="USP-like"/>
    <property type="match status" value="1"/>
</dbReference>
<evidence type="ECO:0000259" key="2">
    <source>
        <dbReference type="Pfam" id="PF00582"/>
    </source>
</evidence>
<dbReference type="AlphaFoldDB" id="A0ABD5W9G4"/>
<organism evidence="3 4">
    <name type="scientific">Halobaculum lipolyticum</name>
    <dbReference type="NCBI Taxonomy" id="3032001"/>
    <lineage>
        <taxon>Archaea</taxon>
        <taxon>Methanobacteriati</taxon>
        <taxon>Methanobacteriota</taxon>
        <taxon>Stenosarchaea group</taxon>
        <taxon>Halobacteria</taxon>
        <taxon>Halobacteriales</taxon>
        <taxon>Haloferacaceae</taxon>
        <taxon>Halobaculum</taxon>
    </lineage>
</organism>
<keyword evidence="4" id="KW-1185">Reference proteome</keyword>
<dbReference type="EMBL" id="JBHTAH010000002">
    <property type="protein sequence ID" value="MFC7068569.1"/>
    <property type="molecule type" value="Genomic_DNA"/>
</dbReference>
<dbReference type="Proteomes" id="UP001596461">
    <property type="component" value="Unassembled WGS sequence"/>
</dbReference>
<proteinExistence type="inferred from homology"/>